<reference evidence="3 4" key="1">
    <citation type="journal article" date="2012" name="Stand. Genomic Sci.">
        <title>Complete genome sequence of Liberibacter crescens BT-1.</title>
        <authorList>
            <person name="Leonard M.T."/>
            <person name="Fagen J.R."/>
            <person name="Davis-Richardson A.G."/>
            <person name="Davis M.J."/>
            <person name="Triplett E.W."/>
        </authorList>
    </citation>
    <scope>NUCLEOTIDE SEQUENCE [LARGE SCALE GENOMIC DNA]</scope>
    <source>
        <strain evidence="3 4">BT-1</strain>
    </source>
</reference>
<dbReference type="PANTHER" id="PTHR30327">
    <property type="entry name" value="UNCHARACTERIZED PROTEIN YQGE"/>
    <property type="match status" value="1"/>
</dbReference>
<protein>
    <recommendedName>
        <fullName evidence="2">UPF0301 protein B488_07270</fullName>
    </recommendedName>
</protein>
<dbReference type="HAMAP" id="MF_00758">
    <property type="entry name" value="UPF0301"/>
    <property type="match status" value="1"/>
</dbReference>
<dbReference type="RefSeq" id="WP_015273146.1">
    <property type="nucleotide sequence ID" value="NC_019907.1"/>
</dbReference>
<gene>
    <name evidence="3" type="ordered locus">B488_07270</name>
</gene>
<dbReference type="Pfam" id="PF02622">
    <property type="entry name" value="DUF179"/>
    <property type="match status" value="1"/>
</dbReference>
<comment type="similarity">
    <text evidence="1 2">Belongs to the UPF0301 (AlgH) family.</text>
</comment>
<evidence type="ECO:0000313" key="4">
    <source>
        <dbReference type="Proteomes" id="UP000010799"/>
    </source>
</evidence>
<evidence type="ECO:0000256" key="2">
    <source>
        <dbReference type="HAMAP-Rule" id="MF_00758"/>
    </source>
</evidence>
<dbReference type="HOGENOM" id="CLU_057596_1_0_5"/>
<dbReference type="KEGG" id="lcc:B488_07270"/>
<evidence type="ECO:0000256" key="1">
    <source>
        <dbReference type="ARBA" id="ARBA00009600"/>
    </source>
</evidence>
<accession>L0ET58</accession>
<dbReference type="NCBIfam" id="NF001268">
    <property type="entry name" value="PRK00228.1-4"/>
    <property type="match status" value="1"/>
</dbReference>
<dbReference type="eggNOG" id="COG1678">
    <property type="taxonomic scope" value="Bacteria"/>
</dbReference>
<dbReference type="Gene3D" id="3.40.1740.10">
    <property type="entry name" value="VC0467-like"/>
    <property type="match status" value="1"/>
</dbReference>
<dbReference type="SUPFAM" id="SSF143456">
    <property type="entry name" value="VC0467-like"/>
    <property type="match status" value="1"/>
</dbReference>
<dbReference type="AlphaFoldDB" id="L0ET58"/>
<dbReference type="GO" id="GO:0005829">
    <property type="term" value="C:cytosol"/>
    <property type="evidence" value="ECO:0007669"/>
    <property type="project" value="TreeGrafter"/>
</dbReference>
<dbReference type="InterPro" id="IPR003774">
    <property type="entry name" value="AlgH-like"/>
</dbReference>
<evidence type="ECO:0000313" key="3">
    <source>
        <dbReference type="EMBL" id="AGA64719.1"/>
    </source>
</evidence>
<keyword evidence="4" id="KW-1185">Reference proteome</keyword>
<dbReference type="PANTHER" id="PTHR30327:SF1">
    <property type="entry name" value="UPF0301 PROTEIN YQGE"/>
    <property type="match status" value="1"/>
</dbReference>
<name>L0ET58_LIBCB</name>
<dbReference type="Proteomes" id="UP000010799">
    <property type="component" value="Chromosome"/>
</dbReference>
<organism evidence="3 4">
    <name type="scientific">Liberibacter crescens (strain BT-1)</name>
    <dbReference type="NCBI Taxonomy" id="1215343"/>
    <lineage>
        <taxon>Bacteria</taxon>
        <taxon>Pseudomonadati</taxon>
        <taxon>Pseudomonadota</taxon>
        <taxon>Alphaproteobacteria</taxon>
        <taxon>Hyphomicrobiales</taxon>
        <taxon>Rhizobiaceae</taxon>
        <taxon>Liberibacter</taxon>
    </lineage>
</organism>
<dbReference type="SMR" id="L0ET58"/>
<dbReference type="STRING" id="1215343.B488_07270"/>
<sequence>MQGSTLKTSHKNRFFDGQFLISMPQIQNDYFFQSIVYICEHSSAGAMGFVLNRLQKHLTFMDLLVHLDIVQNNDCDISYKKFKHVRILSGGPIDPECVFVLHSTDYKSEYSVPVSKNIFLTSNINIIKEISTGNKPKKSAIVFGYAGWREGQLEAEVAHHYWLTCPAFEDIIFDMDYTKKYNKALALLGINSAMLSSQVGYV</sequence>
<proteinExistence type="inferred from homology"/>
<dbReference type="PATRIC" id="fig|1215343.11.peg.749"/>
<dbReference type="EMBL" id="CP003789">
    <property type="protein sequence ID" value="AGA64719.1"/>
    <property type="molecule type" value="Genomic_DNA"/>
</dbReference>